<feature type="active site" description="For OMPdecase activity" evidence="10">
    <location>
        <position position="64"/>
    </location>
</feature>
<dbReference type="GO" id="GO:0004590">
    <property type="term" value="F:orotidine-5'-phosphate decarboxylase activity"/>
    <property type="evidence" value="ECO:0007669"/>
    <property type="project" value="UniProtKB-UniRule"/>
</dbReference>
<reference evidence="14 15" key="1">
    <citation type="submission" date="2016-04" db="EMBL/GenBank/DDBJ databases">
        <authorList>
            <person name="Evans L.H."/>
            <person name="Alamgir A."/>
            <person name="Owens N."/>
            <person name="Weber N.D."/>
            <person name="Virtaneva K."/>
            <person name="Barbian K."/>
            <person name="Babar A."/>
            <person name="Rosenke K."/>
        </authorList>
    </citation>
    <scope>NUCLEOTIDE SEQUENCE [LARGE SCALE GENOMIC DNA]</scope>
    <source>
        <strain evidence="14 15">LMa1</strain>
    </source>
</reference>
<evidence type="ECO:0000256" key="2">
    <source>
        <dbReference type="ARBA" id="ARBA00004861"/>
    </source>
</evidence>
<feature type="binding site" evidence="9 11">
    <location>
        <position position="220"/>
    </location>
    <ligand>
        <name>substrate</name>
    </ligand>
</feature>
<dbReference type="Gene3D" id="3.20.20.70">
    <property type="entry name" value="Aldolase class I"/>
    <property type="match status" value="1"/>
</dbReference>
<evidence type="ECO:0000256" key="8">
    <source>
        <dbReference type="ARBA" id="ARBA00061012"/>
    </source>
</evidence>
<dbReference type="InterPro" id="IPR013785">
    <property type="entry name" value="Aldolase_TIM"/>
</dbReference>
<evidence type="ECO:0000256" key="6">
    <source>
        <dbReference type="ARBA" id="ARBA00023239"/>
    </source>
</evidence>
<sequence length="243" mass="25081">MELDKAREKLIVALDVDTKEQALQLVELLQPYAGMFKTGMQLFYSAGPAVVSVLKERGAGVFLDLKLHDIPNTVGHAAAVLTRLGVSMLTVHAAGGAAMMRAAAAAAGEEADRLKIRRPRVLAVTVLTSIDEQAFNRELGLSGTVQDRVAAWSALARECGLDGVVASAREAALVCRECGPDFLVVTPGIRPAGAGSGDQRRIMTPAAALAAGASHLVVGRPVTGAPDPAAAARALLAEMAGAV</sequence>
<feature type="binding site" evidence="9 11">
    <location>
        <position position="190"/>
    </location>
    <ligand>
        <name>substrate</name>
    </ligand>
</feature>
<dbReference type="PROSITE" id="PS00156">
    <property type="entry name" value="OMPDECASE"/>
    <property type="match status" value="1"/>
</dbReference>
<dbReference type="CDD" id="cd04725">
    <property type="entry name" value="OMP_decarboxylase_like"/>
    <property type="match status" value="1"/>
</dbReference>
<dbReference type="Pfam" id="PF00215">
    <property type="entry name" value="OMPdecase"/>
    <property type="match status" value="1"/>
</dbReference>
<evidence type="ECO:0000256" key="10">
    <source>
        <dbReference type="PIRSR" id="PIRSR614732-1"/>
    </source>
</evidence>
<comment type="function">
    <text evidence="1 9">Catalyzes the decarboxylation of orotidine 5'-monophosphate (OMP) to uridine 5'-monophosphate (UMP).</text>
</comment>
<comment type="catalytic activity">
    <reaction evidence="7 9 12">
        <text>orotidine 5'-phosphate + H(+) = UMP + CO2</text>
        <dbReference type="Rhea" id="RHEA:11596"/>
        <dbReference type="ChEBI" id="CHEBI:15378"/>
        <dbReference type="ChEBI" id="CHEBI:16526"/>
        <dbReference type="ChEBI" id="CHEBI:57538"/>
        <dbReference type="ChEBI" id="CHEBI:57865"/>
        <dbReference type="EC" id="4.1.1.23"/>
    </reaction>
</comment>
<dbReference type="InterPro" id="IPR011060">
    <property type="entry name" value="RibuloseP-bd_barrel"/>
</dbReference>
<protein>
    <recommendedName>
        <fullName evidence="9">Orotidine 5'-phosphate decarboxylase</fullName>
        <ecNumber evidence="9">4.1.1.23</ecNumber>
    </recommendedName>
    <alternativeName>
        <fullName evidence="9">OMP decarboxylase</fullName>
        <shortName evidence="9">OMPDCase</shortName>
        <shortName evidence="9">OMPdecase</shortName>
    </alternativeName>
</protein>
<accession>A0A1B7LJL2</accession>
<dbReference type="SMART" id="SM00934">
    <property type="entry name" value="OMPdecase"/>
    <property type="match status" value="1"/>
</dbReference>
<feature type="binding site" evidence="9 11">
    <location>
        <position position="15"/>
    </location>
    <ligand>
        <name>substrate</name>
    </ligand>
</feature>
<dbReference type="EC" id="4.1.1.23" evidence="9"/>
<feature type="binding site" evidence="9 11">
    <location>
        <position position="199"/>
    </location>
    <ligand>
        <name>substrate</name>
    </ligand>
</feature>
<keyword evidence="6 9" id="KW-0456">Lyase</keyword>
<dbReference type="InterPro" id="IPR001754">
    <property type="entry name" value="OMPdeCOase_dom"/>
</dbReference>
<dbReference type="RefSeq" id="WP_066666052.1">
    <property type="nucleotide sequence ID" value="NZ_LYVF01000009.1"/>
</dbReference>
<comment type="subunit">
    <text evidence="3 9">Homodimer.</text>
</comment>
<dbReference type="FunFam" id="3.20.20.70:FF:000015">
    <property type="entry name" value="Orotidine 5'-phosphate decarboxylase"/>
    <property type="match status" value="1"/>
</dbReference>
<evidence type="ECO:0000256" key="4">
    <source>
        <dbReference type="ARBA" id="ARBA00022793"/>
    </source>
</evidence>
<proteinExistence type="inferred from homology"/>
<feature type="binding site" evidence="9 11">
    <location>
        <position position="128"/>
    </location>
    <ligand>
        <name>substrate</name>
    </ligand>
</feature>
<feature type="binding site" evidence="9 11">
    <location>
        <position position="37"/>
    </location>
    <ligand>
        <name>substrate</name>
    </ligand>
</feature>
<dbReference type="InterPro" id="IPR014732">
    <property type="entry name" value="OMPdecase"/>
</dbReference>
<name>A0A1B7LJL2_9FIRM</name>
<dbReference type="SUPFAM" id="SSF51366">
    <property type="entry name" value="Ribulose-phoshate binding barrel"/>
    <property type="match status" value="1"/>
</dbReference>
<dbReference type="OrthoDB" id="9806203at2"/>
<evidence type="ECO:0000256" key="12">
    <source>
        <dbReference type="RuleBase" id="RU000512"/>
    </source>
</evidence>
<dbReference type="STRING" id="1838280.A6M21_02665"/>
<feature type="binding site" evidence="9">
    <location>
        <begin position="64"/>
        <end position="73"/>
    </location>
    <ligand>
        <name>substrate</name>
    </ligand>
</feature>
<feature type="active site" description="For OMPdecase activity" evidence="10">
    <location>
        <position position="69"/>
    </location>
</feature>
<evidence type="ECO:0000313" key="15">
    <source>
        <dbReference type="Proteomes" id="UP000078532"/>
    </source>
</evidence>
<evidence type="ECO:0000256" key="5">
    <source>
        <dbReference type="ARBA" id="ARBA00022975"/>
    </source>
</evidence>
<dbReference type="GO" id="GO:0044205">
    <property type="term" value="P:'de novo' UMP biosynthetic process"/>
    <property type="evidence" value="ECO:0007669"/>
    <property type="project" value="UniProtKB-UniRule"/>
</dbReference>
<dbReference type="Proteomes" id="UP000078532">
    <property type="component" value="Unassembled WGS sequence"/>
</dbReference>
<feature type="active site" description="Proton donor" evidence="9">
    <location>
        <position position="66"/>
    </location>
</feature>
<evidence type="ECO:0000259" key="13">
    <source>
        <dbReference type="SMART" id="SM00934"/>
    </source>
</evidence>
<dbReference type="PANTHER" id="PTHR32119:SF2">
    <property type="entry name" value="OROTIDINE 5'-PHOSPHATE DECARBOXYLASE"/>
    <property type="match status" value="1"/>
</dbReference>
<organism evidence="14 15">
    <name type="scientific">Desulfotomaculum copahuensis</name>
    <dbReference type="NCBI Taxonomy" id="1838280"/>
    <lineage>
        <taxon>Bacteria</taxon>
        <taxon>Bacillati</taxon>
        <taxon>Bacillota</taxon>
        <taxon>Clostridia</taxon>
        <taxon>Eubacteriales</taxon>
        <taxon>Desulfotomaculaceae</taxon>
        <taxon>Desulfotomaculum</taxon>
    </lineage>
</organism>
<comment type="pathway">
    <text evidence="2 9 12">Pyrimidine metabolism; UMP biosynthesis via de novo pathway; UMP from orotate: step 2/2.</text>
</comment>
<dbReference type="InterPro" id="IPR047596">
    <property type="entry name" value="OMPdecase_bac"/>
</dbReference>
<feature type="binding site" evidence="9 11">
    <location>
        <position position="219"/>
    </location>
    <ligand>
        <name>substrate</name>
    </ligand>
</feature>
<dbReference type="AlphaFoldDB" id="A0A1B7LJL2"/>
<keyword evidence="5 9" id="KW-0665">Pyrimidine biosynthesis</keyword>
<gene>
    <name evidence="9" type="primary">pyrF</name>
    <name evidence="14" type="ORF">A6M21_02665</name>
</gene>
<evidence type="ECO:0000256" key="7">
    <source>
        <dbReference type="ARBA" id="ARBA00049157"/>
    </source>
</evidence>
<keyword evidence="15" id="KW-1185">Reference proteome</keyword>
<dbReference type="InterPro" id="IPR018089">
    <property type="entry name" value="OMPdecase_AS"/>
</dbReference>
<dbReference type="HAMAP" id="MF_01200_B">
    <property type="entry name" value="OMPdecase_type1_B"/>
    <property type="match status" value="1"/>
</dbReference>
<dbReference type="NCBIfam" id="NF001273">
    <property type="entry name" value="PRK00230.1"/>
    <property type="match status" value="1"/>
</dbReference>
<evidence type="ECO:0000256" key="3">
    <source>
        <dbReference type="ARBA" id="ARBA00011738"/>
    </source>
</evidence>
<evidence type="ECO:0000313" key="14">
    <source>
        <dbReference type="EMBL" id="OAT86736.1"/>
    </source>
</evidence>
<evidence type="ECO:0000256" key="9">
    <source>
        <dbReference type="HAMAP-Rule" id="MF_01200"/>
    </source>
</evidence>
<keyword evidence="4 9" id="KW-0210">Decarboxylase</keyword>
<evidence type="ECO:0000256" key="11">
    <source>
        <dbReference type="PIRSR" id="PIRSR614732-2"/>
    </source>
</evidence>
<feature type="domain" description="Orotidine 5'-phosphate decarboxylase" evidence="13">
    <location>
        <begin position="9"/>
        <end position="235"/>
    </location>
</feature>
<dbReference type="GO" id="GO:0006207">
    <property type="term" value="P:'de novo' pyrimidine nucleobase biosynthetic process"/>
    <property type="evidence" value="ECO:0007669"/>
    <property type="project" value="InterPro"/>
</dbReference>
<dbReference type="PANTHER" id="PTHR32119">
    <property type="entry name" value="OROTIDINE 5'-PHOSPHATE DECARBOXYLASE"/>
    <property type="match status" value="1"/>
</dbReference>
<evidence type="ECO:0000256" key="1">
    <source>
        <dbReference type="ARBA" id="ARBA00002356"/>
    </source>
</evidence>
<dbReference type="NCBIfam" id="TIGR01740">
    <property type="entry name" value="pyrF"/>
    <property type="match status" value="1"/>
</dbReference>
<dbReference type="UniPathway" id="UPA00070">
    <property type="reaction ID" value="UER00120"/>
</dbReference>
<feature type="active site" description="For OMPdecase activity" evidence="10">
    <location>
        <position position="66"/>
    </location>
</feature>
<dbReference type="GO" id="GO:0005829">
    <property type="term" value="C:cytosol"/>
    <property type="evidence" value="ECO:0007669"/>
    <property type="project" value="TreeGrafter"/>
</dbReference>
<dbReference type="EMBL" id="LYVF01000009">
    <property type="protein sequence ID" value="OAT86736.1"/>
    <property type="molecule type" value="Genomic_DNA"/>
</dbReference>
<comment type="similarity">
    <text evidence="8 9">Belongs to the OMP decarboxylase family. Type 1 subfamily.</text>
</comment>
<comment type="caution">
    <text evidence="14">The sequence shown here is derived from an EMBL/GenBank/DDBJ whole genome shotgun (WGS) entry which is preliminary data.</text>
</comment>